<dbReference type="EMBL" id="CP012159">
    <property type="protein sequence ID" value="AKT36694.1"/>
    <property type="molecule type" value="Genomic_DNA"/>
</dbReference>
<organism evidence="2 3">
    <name type="scientific">Chondromyces crocatus</name>
    <dbReference type="NCBI Taxonomy" id="52"/>
    <lineage>
        <taxon>Bacteria</taxon>
        <taxon>Pseudomonadati</taxon>
        <taxon>Myxococcota</taxon>
        <taxon>Polyangia</taxon>
        <taxon>Polyangiales</taxon>
        <taxon>Polyangiaceae</taxon>
        <taxon>Chondromyces</taxon>
    </lineage>
</organism>
<proteinExistence type="predicted"/>
<dbReference type="Proteomes" id="UP000067626">
    <property type="component" value="Chromosome"/>
</dbReference>
<dbReference type="STRING" id="52.CMC5_008150"/>
<dbReference type="OrthoDB" id="5513594at2"/>
<evidence type="ECO:0000313" key="2">
    <source>
        <dbReference type="EMBL" id="AKT36694.1"/>
    </source>
</evidence>
<evidence type="ECO:0000313" key="3">
    <source>
        <dbReference type="Proteomes" id="UP000067626"/>
    </source>
</evidence>
<dbReference type="RefSeq" id="WP_050429173.1">
    <property type="nucleotide sequence ID" value="NZ_CP012159.1"/>
</dbReference>
<keyword evidence="3" id="KW-1185">Reference proteome</keyword>
<protein>
    <submittedName>
        <fullName evidence="2">Uncharacterized protein</fullName>
    </submittedName>
</protein>
<gene>
    <name evidence="2" type="ORF">CMC5_008150</name>
</gene>
<feature type="region of interest" description="Disordered" evidence="1">
    <location>
        <begin position="132"/>
        <end position="154"/>
    </location>
</feature>
<name>A0A0K1E769_CHOCO</name>
<reference evidence="2 3" key="1">
    <citation type="submission" date="2015-07" db="EMBL/GenBank/DDBJ databases">
        <title>Genome analysis of myxobacterium Chondromyces crocatus Cm c5 reveals a high potential for natural compound synthesis and the genetic basis for the loss of fruiting body formation.</title>
        <authorList>
            <person name="Zaburannyi N."/>
            <person name="Bunk B."/>
            <person name="Maier J."/>
            <person name="Overmann J."/>
            <person name="Mueller R."/>
        </authorList>
    </citation>
    <scope>NUCLEOTIDE SEQUENCE [LARGE SCALE GENOMIC DNA]</scope>
    <source>
        <strain evidence="2 3">Cm c5</strain>
    </source>
</reference>
<sequence>MKRRHLLGATVAGLAVSAWPEFIRTAFGEGEGCDVPGHQGAGGPAAPVKEALQRAKQLKRRLLVFIIPLSNELKNERGHAFGELLNHGGDADLAPLSDVEVVCATLADLKKVVPDAGDGEPLMVLVHTQSTPTATPLDTPLPVDPPDATTSWEERRKQEDALIVRRIAALGALLRKGLGADERKVEARAAGVRARLVKQPPAGARWASASGCGVTIEGEQNRPMMACGMGHVPEKSRRFLYFFSLQRERA</sequence>
<evidence type="ECO:0000256" key="1">
    <source>
        <dbReference type="SAM" id="MobiDB-lite"/>
    </source>
</evidence>
<feature type="compositionally biased region" description="Low complexity" evidence="1">
    <location>
        <begin position="132"/>
        <end position="150"/>
    </location>
</feature>
<dbReference type="AlphaFoldDB" id="A0A0K1E769"/>
<accession>A0A0K1E769</accession>
<dbReference type="KEGG" id="ccro:CMC5_008150"/>